<dbReference type="EMBL" id="JAHRIN010071567">
    <property type="protein sequence ID" value="MEQ2216674.1"/>
    <property type="molecule type" value="Genomic_DNA"/>
</dbReference>
<dbReference type="Proteomes" id="UP001434883">
    <property type="component" value="Unassembled WGS sequence"/>
</dbReference>
<evidence type="ECO:0008006" key="8">
    <source>
        <dbReference type="Google" id="ProtNLM"/>
    </source>
</evidence>
<evidence type="ECO:0000256" key="2">
    <source>
        <dbReference type="ARBA" id="ARBA00022598"/>
    </source>
</evidence>
<reference evidence="6 7" key="1">
    <citation type="submission" date="2021-06" db="EMBL/GenBank/DDBJ databases">
        <authorList>
            <person name="Palmer J.M."/>
        </authorList>
    </citation>
    <scope>NUCLEOTIDE SEQUENCE [LARGE SCALE GENOMIC DNA]</scope>
    <source>
        <strain evidence="6 7">XC_2019</strain>
        <tissue evidence="6">Muscle</tissue>
    </source>
</reference>
<keyword evidence="7" id="KW-1185">Reference proteome</keyword>
<feature type="signal peptide" evidence="5">
    <location>
        <begin position="1"/>
        <end position="23"/>
    </location>
</feature>
<evidence type="ECO:0000256" key="4">
    <source>
        <dbReference type="ARBA" id="ARBA00022840"/>
    </source>
</evidence>
<proteinExistence type="inferred from homology"/>
<dbReference type="Gene3D" id="3.40.1190.10">
    <property type="entry name" value="Mur-like, catalytic domain"/>
    <property type="match status" value="1"/>
</dbReference>
<evidence type="ECO:0000313" key="6">
    <source>
        <dbReference type="EMBL" id="MEQ2216674.1"/>
    </source>
</evidence>
<comment type="caution">
    <text evidence="6">The sequence shown here is derived from an EMBL/GenBank/DDBJ whole genome shotgun (WGS) entry which is preliminary data.</text>
</comment>
<dbReference type="InterPro" id="IPR001645">
    <property type="entry name" value="Folylpolyglutamate_synth"/>
</dbReference>
<keyword evidence="5" id="KW-0732">Signal</keyword>
<evidence type="ECO:0000256" key="5">
    <source>
        <dbReference type="SAM" id="SignalP"/>
    </source>
</evidence>
<keyword evidence="2" id="KW-0436">Ligase</keyword>
<dbReference type="InterPro" id="IPR036565">
    <property type="entry name" value="Mur-like_cat_sf"/>
</dbReference>
<protein>
    <recommendedName>
        <fullName evidence="8">Secreted protein</fullName>
    </recommendedName>
</protein>
<evidence type="ECO:0000256" key="1">
    <source>
        <dbReference type="ARBA" id="ARBA00008276"/>
    </source>
</evidence>
<comment type="similarity">
    <text evidence="1">Belongs to the folylpolyglutamate synthase family.</text>
</comment>
<feature type="chain" id="PRO_5046986064" description="Secreted protein" evidence="5">
    <location>
        <begin position="24"/>
        <end position="116"/>
    </location>
</feature>
<gene>
    <name evidence="6" type="ORF">XENOCAPTIV_020210</name>
</gene>
<keyword evidence="4" id="KW-0067">ATP-binding</keyword>
<dbReference type="PANTHER" id="PTHR11136">
    <property type="entry name" value="FOLYLPOLYGLUTAMATE SYNTHASE-RELATED"/>
    <property type="match status" value="1"/>
</dbReference>
<dbReference type="InterPro" id="IPR018109">
    <property type="entry name" value="Folylpolyglutamate_synth_CS"/>
</dbReference>
<evidence type="ECO:0000256" key="3">
    <source>
        <dbReference type="ARBA" id="ARBA00022741"/>
    </source>
</evidence>
<dbReference type="SUPFAM" id="SSF53623">
    <property type="entry name" value="MurD-like peptide ligases, catalytic domain"/>
    <property type="match status" value="1"/>
</dbReference>
<evidence type="ECO:0000313" key="7">
    <source>
        <dbReference type="Proteomes" id="UP001434883"/>
    </source>
</evidence>
<name>A0ABV0S8P6_9TELE</name>
<keyword evidence="3" id="KW-0547">Nucleotide-binding</keyword>
<dbReference type="PANTHER" id="PTHR11136:SF5">
    <property type="entry name" value="FOLYLPOLYGLUTAMATE SYNTHASE, MITOCHONDRIAL"/>
    <property type="match status" value="1"/>
</dbReference>
<dbReference type="PROSITE" id="PS01012">
    <property type="entry name" value="FOLYLPOLYGLU_SYNT_2"/>
    <property type="match status" value="1"/>
</dbReference>
<sequence>MPAYFRFLTILAFHVFLQEKVRSQLVLRSPGAEQLDPFILISDCLAPVQFVCGMLASVDLAVVEVGIGGAYDCTNIIRWDSLFKGGCCQFKNMKLKCRWGPVRGWKLSAPSRKGKK</sequence>
<organism evidence="6 7">
    <name type="scientific">Xenoophorus captivus</name>
    <dbReference type="NCBI Taxonomy" id="1517983"/>
    <lineage>
        <taxon>Eukaryota</taxon>
        <taxon>Metazoa</taxon>
        <taxon>Chordata</taxon>
        <taxon>Craniata</taxon>
        <taxon>Vertebrata</taxon>
        <taxon>Euteleostomi</taxon>
        <taxon>Actinopterygii</taxon>
        <taxon>Neopterygii</taxon>
        <taxon>Teleostei</taxon>
        <taxon>Neoteleostei</taxon>
        <taxon>Acanthomorphata</taxon>
        <taxon>Ovalentaria</taxon>
        <taxon>Atherinomorphae</taxon>
        <taxon>Cyprinodontiformes</taxon>
        <taxon>Goodeidae</taxon>
        <taxon>Xenoophorus</taxon>
    </lineage>
</organism>
<accession>A0ABV0S8P6</accession>